<protein>
    <submittedName>
        <fullName evidence="2">Uncharacterized protein</fullName>
    </submittedName>
</protein>
<name>A0AAV4HKN2_9GAST</name>
<evidence type="ECO:0000313" key="3">
    <source>
        <dbReference type="Proteomes" id="UP000762676"/>
    </source>
</evidence>
<accession>A0AAV4HKN2</accession>
<proteinExistence type="predicted"/>
<feature type="region of interest" description="Disordered" evidence="1">
    <location>
        <begin position="38"/>
        <end position="119"/>
    </location>
</feature>
<reference evidence="2 3" key="1">
    <citation type="journal article" date="2021" name="Elife">
        <title>Chloroplast acquisition without the gene transfer in kleptoplastic sea slugs, Plakobranchus ocellatus.</title>
        <authorList>
            <person name="Maeda T."/>
            <person name="Takahashi S."/>
            <person name="Yoshida T."/>
            <person name="Shimamura S."/>
            <person name="Takaki Y."/>
            <person name="Nagai Y."/>
            <person name="Toyoda A."/>
            <person name="Suzuki Y."/>
            <person name="Arimoto A."/>
            <person name="Ishii H."/>
            <person name="Satoh N."/>
            <person name="Nishiyama T."/>
            <person name="Hasebe M."/>
            <person name="Maruyama T."/>
            <person name="Minagawa J."/>
            <person name="Obokata J."/>
            <person name="Shigenobu S."/>
        </authorList>
    </citation>
    <scope>NUCLEOTIDE SEQUENCE [LARGE SCALE GENOMIC DNA]</scope>
</reference>
<sequence>MVEGGGEEQGLPVLITVSPSAASGLVKDLYVHRYLDTKGDEMRQSKQNKRRRNRRRRKTSGLKDKRRIKMGVTGQARDRRDGQAMSTTYLADTPSPLQVSRPQEPNQASQRGRRPGLEMTPIRQNRLLYLISVTKSPVLALANTGYTQLCW</sequence>
<feature type="compositionally biased region" description="Polar residues" evidence="1">
    <location>
        <begin position="84"/>
        <end position="110"/>
    </location>
</feature>
<gene>
    <name evidence="2" type="ORF">ElyMa_002751800</name>
</gene>
<evidence type="ECO:0000313" key="2">
    <source>
        <dbReference type="EMBL" id="GFR97696.1"/>
    </source>
</evidence>
<comment type="caution">
    <text evidence="2">The sequence shown here is derived from an EMBL/GenBank/DDBJ whole genome shotgun (WGS) entry which is preliminary data.</text>
</comment>
<evidence type="ECO:0000256" key="1">
    <source>
        <dbReference type="SAM" id="MobiDB-lite"/>
    </source>
</evidence>
<feature type="compositionally biased region" description="Basic residues" evidence="1">
    <location>
        <begin position="46"/>
        <end position="69"/>
    </location>
</feature>
<dbReference type="EMBL" id="BMAT01005643">
    <property type="protein sequence ID" value="GFR97696.1"/>
    <property type="molecule type" value="Genomic_DNA"/>
</dbReference>
<dbReference type="Proteomes" id="UP000762676">
    <property type="component" value="Unassembled WGS sequence"/>
</dbReference>
<organism evidence="2 3">
    <name type="scientific">Elysia marginata</name>
    <dbReference type="NCBI Taxonomy" id="1093978"/>
    <lineage>
        <taxon>Eukaryota</taxon>
        <taxon>Metazoa</taxon>
        <taxon>Spiralia</taxon>
        <taxon>Lophotrochozoa</taxon>
        <taxon>Mollusca</taxon>
        <taxon>Gastropoda</taxon>
        <taxon>Heterobranchia</taxon>
        <taxon>Euthyneura</taxon>
        <taxon>Panpulmonata</taxon>
        <taxon>Sacoglossa</taxon>
        <taxon>Placobranchoidea</taxon>
        <taxon>Plakobranchidae</taxon>
        <taxon>Elysia</taxon>
    </lineage>
</organism>
<keyword evidence="3" id="KW-1185">Reference proteome</keyword>
<dbReference type="AlphaFoldDB" id="A0AAV4HKN2"/>